<evidence type="ECO:0000313" key="3">
    <source>
        <dbReference type="Proteomes" id="UP001295684"/>
    </source>
</evidence>
<evidence type="ECO:0000313" key="2">
    <source>
        <dbReference type="EMBL" id="CAI2368163.1"/>
    </source>
</evidence>
<sequence>MKKLRSLIPIPRIISWTILKVQEIMIKRRCGGKRGSPRRQLGHPRMGCLIIRWCENLMRKILKKARSNYERAQNNISEFNFSELLDDFEDEAAEEKYLKTYKNTFTNAIQEKKPSSTAFLAQQLKCQKRNHRKSMHNILEITPRGSDMFSHATPKANKLRRKVTDAKYQGKVIGFNEGIQFKRDMTFREREGGTKIFHFSVV</sequence>
<dbReference type="AlphaFoldDB" id="A0AAD1UJ32"/>
<evidence type="ECO:0000256" key="1">
    <source>
        <dbReference type="SAM" id="Coils"/>
    </source>
</evidence>
<keyword evidence="3" id="KW-1185">Reference proteome</keyword>
<dbReference type="EMBL" id="CAMPGE010009292">
    <property type="protein sequence ID" value="CAI2368163.1"/>
    <property type="molecule type" value="Genomic_DNA"/>
</dbReference>
<reference evidence="2" key="1">
    <citation type="submission" date="2023-07" db="EMBL/GenBank/DDBJ databases">
        <authorList>
            <consortium name="AG Swart"/>
            <person name="Singh M."/>
            <person name="Singh A."/>
            <person name="Seah K."/>
            <person name="Emmerich C."/>
        </authorList>
    </citation>
    <scope>NUCLEOTIDE SEQUENCE</scope>
    <source>
        <strain evidence="2">DP1</strain>
    </source>
</reference>
<proteinExistence type="predicted"/>
<feature type="coiled-coil region" evidence="1">
    <location>
        <begin position="55"/>
        <end position="82"/>
    </location>
</feature>
<accession>A0AAD1UJ32</accession>
<name>A0AAD1UJ32_EUPCR</name>
<dbReference type="Proteomes" id="UP001295684">
    <property type="component" value="Unassembled WGS sequence"/>
</dbReference>
<keyword evidence="1" id="KW-0175">Coiled coil</keyword>
<gene>
    <name evidence="2" type="ORF">ECRASSUSDP1_LOCUS9453</name>
</gene>
<comment type="caution">
    <text evidence="2">The sequence shown here is derived from an EMBL/GenBank/DDBJ whole genome shotgun (WGS) entry which is preliminary data.</text>
</comment>
<protein>
    <submittedName>
        <fullName evidence="2">Uncharacterized protein</fullName>
    </submittedName>
</protein>
<organism evidence="2 3">
    <name type="scientific">Euplotes crassus</name>
    <dbReference type="NCBI Taxonomy" id="5936"/>
    <lineage>
        <taxon>Eukaryota</taxon>
        <taxon>Sar</taxon>
        <taxon>Alveolata</taxon>
        <taxon>Ciliophora</taxon>
        <taxon>Intramacronucleata</taxon>
        <taxon>Spirotrichea</taxon>
        <taxon>Hypotrichia</taxon>
        <taxon>Euplotida</taxon>
        <taxon>Euplotidae</taxon>
        <taxon>Moneuplotes</taxon>
    </lineage>
</organism>